<proteinExistence type="predicted"/>
<dbReference type="EMBL" id="UPXX01000018">
    <property type="protein sequence ID" value="VBB42928.1"/>
    <property type="molecule type" value="Genomic_DNA"/>
</dbReference>
<accession>A0A653A4R6</accession>
<feature type="region of interest" description="Disordered" evidence="1">
    <location>
        <begin position="1"/>
        <end position="54"/>
    </location>
</feature>
<protein>
    <submittedName>
        <fullName evidence="2">Uncharacterized protein</fullName>
    </submittedName>
</protein>
<name>A0A653A4R6_UNCDX</name>
<gene>
    <name evidence="2" type="ORF">TRIP_B250045</name>
</gene>
<evidence type="ECO:0000313" key="2">
    <source>
        <dbReference type="EMBL" id="VBB42928.1"/>
    </source>
</evidence>
<sequence length="80" mass="9001">MTLHRAVQMHRPGSQDEGACEVRDGFSAPRLAWEVDGSDEPGEGRGNSSSHNTSPFIRQSIFFLLHGLPGQRDEWQLSWH</sequence>
<evidence type="ECO:0000256" key="1">
    <source>
        <dbReference type="SAM" id="MobiDB-lite"/>
    </source>
</evidence>
<dbReference type="AlphaFoldDB" id="A0A653A4R6"/>
<organism evidence="2">
    <name type="scientific">Uncultured Desulfatiglans sp</name>
    <dbReference type="NCBI Taxonomy" id="1748965"/>
    <lineage>
        <taxon>Bacteria</taxon>
        <taxon>Pseudomonadati</taxon>
        <taxon>Thermodesulfobacteriota</taxon>
        <taxon>Desulfobacteria</taxon>
        <taxon>Desulfatiglandales</taxon>
        <taxon>Desulfatiglandaceae</taxon>
        <taxon>Desulfatiglans</taxon>
        <taxon>environmental samples</taxon>
    </lineage>
</organism>
<reference evidence="2" key="1">
    <citation type="submission" date="2018-07" db="EMBL/GenBank/DDBJ databases">
        <authorList>
            <consortium name="Genoscope - CEA"/>
            <person name="William W."/>
        </authorList>
    </citation>
    <scope>NUCLEOTIDE SEQUENCE</scope>
    <source>
        <strain evidence="2">IK1</strain>
    </source>
</reference>